<evidence type="ECO:0000313" key="4">
    <source>
        <dbReference type="Proteomes" id="UP000260680"/>
    </source>
</evidence>
<evidence type="ECO:0000259" key="2">
    <source>
        <dbReference type="Pfam" id="PF12728"/>
    </source>
</evidence>
<reference evidence="3 4" key="1">
    <citation type="submission" date="2018-07" db="EMBL/GenBank/DDBJ databases">
        <title>New species, Clostridium PI-S10-A1B.</title>
        <authorList>
            <person name="Krishna G."/>
            <person name="Summeta K."/>
            <person name="Shikha S."/>
            <person name="Prabhu P.B."/>
            <person name="Suresh K."/>
        </authorList>
    </citation>
    <scope>NUCLEOTIDE SEQUENCE [LARGE SCALE GENOMIC DNA]</scope>
    <source>
        <strain evidence="3 4">PI-S10-A1B</strain>
    </source>
</reference>
<dbReference type="Gene3D" id="3.40.190.10">
    <property type="entry name" value="Periplasmic binding protein-like II"/>
    <property type="match status" value="1"/>
</dbReference>
<dbReference type="Pfam" id="PF12727">
    <property type="entry name" value="PBP_like"/>
    <property type="match status" value="1"/>
</dbReference>
<dbReference type="InterPro" id="IPR010093">
    <property type="entry name" value="SinI_DNA-bd"/>
</dbReference>
<dbReference type="RefSeq" id="WP_117416646.1">
    <property type="nucleotide sequence ID" value="NZ_QOHO01000025.1"/>
</dbReference>
<dbReference type="Pfam" id="PF12728">
    <property type="entry name" value="HTH_17"/>
    <property type="match status" value="1"/>
</dbReference>
<name>A0A3E2NE93_9FIRM</name>
<dbReference type="EMBL" id="QOHO01000025">
    <property type="protein sequence ID" value="RFZ79337.1"/>
    <property type="molecule type" value="Genomic_DNA"/>
</dbReference>
<organism evidence="3 4">
    <name type="scientific">Lacrimispora amygdalina</name>
    <dbReference type="NCBI Taxonomy" id="253257"/>
    <lineage>
        <taxon>Bacteria</taxon>
        <taxon>Bacillati</taxon>
        <taxon>Bacillota</taxon>
        <taxon>Clostridia</taxon>
        <taxon>Lachnospirales</taxon>
        <taxon>Lachnospiraceae</taxon>
        <taxon>Lacrimispora</taxon>
    </lineage>
</organism>
<feature type="domain" description="PBP" evidence="1">
    <location>
        <begin position="109"/>
        <end position="297"/>
    </location>
</feature>
<evidence type="ECO:0000259" key="1">
    <source>
        <dbReference type="Pfam" id="PF12727"/>
    </source>
</evidence>
<comment type="caution">
    <text evidence="3">The sequence shown here is derived from an EMBL/GenBank/DDBJ whole genome shotgun (WGS) entry which is preliminary data.</text>
</comment>
<dbReference type="GO" id="GO:0003677">
    <property type="term" value="F:DNA binding"/>
    <property type="evidence" value="ECO:0007669"/>
    <property type="project" value="InterPro"/>
</dbReference>
<dbReference type="NCBIfam" id="TIGR01764">
    <property type="entry name" value="excise"/>
    <property type="match status" value="1"/>
</dbReference>
<dbReference type="InterPro" id="IPR024370">
    <property type="entry name" value="PBP_domain"/>
</dbReference>
<dbReference type="PANTHER" id="PTHR38431">
    <property type="entry name" value="BLL2305 PROTEIN"/>
    <property type="match status" value="1"/>
</dbReference>
<dbReference type="PANTHER" id="PTHR38431:SF1">
    <property type="entry name" value="BLL2305 PROTEIN"/>
    <property type="match status" value="1"/>
</dbReference>
<evidence type="ECO:0000313" key="3">
    <source>
        <dbReference type="EMBL" id="RFZ79337.1"/>
    </source>
</evidence>
<dbReference type="AlphaFoldDB" id="A0A3E2NE93"/>
<dbReference type="OrthoDB" id="9804758at2"/>
<proteinExistence type="predicted"/>
<dbReference type="Proteomes" id="UP000260680">
    <property type="component" value="Unassembled WGS sequence"/>
</dbReference>
<protein>
    <submittedName>
        <fullName evidence="3">Helix-turn-helix domain-containing protein</fullName>
    </submittedName>
</protein>
<dbReference type="InterPro" id="IPR041657">
    <property type="entry name" value="HTH_17"/>
</dbReference>
<feature type="domain" description="Helix-turn-helix" evidence="2">
    <location>
        <begin position="5"/>
        <end position="52"/>
    </location>
</feature>
<sequence length="325" mass="37014">MEKIYRPQEVADQLKIKKATVYELIKRGELKSAKVGKQIRISQDQLDEYLTRTNQTGQPAGLTDALPPVMDIPRFSADQASRQMDYLLHTNGLIINSQESRTVELLRSLLSQRENSLPLLHSYMNDYNSLYSLYYEKTHMALTCFCFRQFEERIGQISHFLPGIEAAVIHICTLKTGFFVQKGNPKKINSLKDLCRSDIRFLNREKGNGLRIYLDRLLTEQKTDRSFIPGYSDESLSHMSSANTVASGLADVSMGDFSHLAAYPQLEFIPLTEASMDLVILKSAMEQTCFASILETINSREFKDSLLHFNGYETFHTGEVQFTVP</sequence>
<dbReference type="SUPFAM" id="SSF53850">
    <property type="entry name" value="Periplasmic binding protein-like II"/>
    <property type="match status" value="1"/>
</dbReference>
<gene>
    <name evidence="3" type="ORF">DS742_08925</name>
</gene>
<accession>A0A3E2NE93</accession>